<reference evidence="3" key="1">
    <citation type="submission" date="2019-12" db="EMBL/GenBank/DDBJ databases">
        <title>Complete genome of Terracaulis silvestris 0127_4.</title>
        <authorList>
            <person name="Vieira S."/>
            <person name="Riedel T."/>
            <person name="Sproer C."/>
            <person name="Pascual J."/>
            <person name="Boedeker C."/>
            <person name="Overmann J."/>
        </authorList>
    </citation>
    <scope>NUCLEOTIDE SEQUENCE [LARGE SCALE GENOMIC DNA]</scope>
    <source>
        <strain evidence="3">0127_4</strain>
    </source>
</reference>
<dbReference type="EMBL" id="CP047045">
    <property type="protein sequence ID" value="QGZ95732.1"/>
    <property type="molecule type" value="Genomic_DNA"/>
</dbReference>
<name>A0A6I6MVT6_9CAUL</name>
<dbReference type="AlphaFoldDB" id="A0A6I6MVT6"/>
<dbReference type="PANTHER" id="PTHR11106">
    <property type="entry name" value="GANGLIOSIDE INDUCED DIFFERENTIATION ASSOCIATED PROTEIN 2-RELATED"/>
    <property type="match status" value="1"/>
</dbReference>
<dbReference type="KEGG" id="tsv:DSM104635_02583"/>
<dbReference type="SUPFAM" id="SSF52949">
    <property type="entry name" value="Macro domain-like"/>
    <property type="match status" value="1"/>
</dbReference>
<keyword evidence="3" id="KW-1185">Reference proteome</keyword>
<protein>
    <submittedName>
        <fullName evidence="2">O-acetyl-ADP-ribose deacetylase</fullName>
        <ecNumber evidence="2">3.5.1.-</ecNumber>
    </submittedName>
</protein>
<evidence type="ECO:0000313" key="3">
    <source>
        <dbReference type="Proteomes" id="UP000431269"/>
    </source>
</evidence>
<sequence>MNAPFEVLVGRIETLVVDAVVNAANRRLLPGSGVDGSLREAAGPELTKHTARMPALSDGEAVITPAFKAPARFIIHVAAPVWTEPGPEGEKVKGLAGCYTSAIKMAASRAFKSIAFPCLGTGNFGWPRGFACAIAIAACEEAAASAPTLERVVFCCFTEDDAALYRTGLSDA</sequence>
<dbReference type="GO" id="GO:0016787">
    <property type="term" value="F:hydrolase activity"/>
    <property type="evidence" value="ECO:0007669"/>
    <property type="project" value="UniProtKB-KW"/>
</dbReference>
<evidence type="ECO:0000313" key="2">
    <source>
        <dbReference type="EMBL" id="QGZ95732.1"/>
    </source>
</evidence>
<dbReference type="InterPro" id="IPR043472">
    <property type="entry name" value="Macro_dom-like"/>
</dbReference>
<dbReference type="Pfam" id="PF01661">
    <property type="entry name" value="Macro"/>
    <property type="match status" value="1"/>
</dbReference>
<dbReference type="PROSITE" id="PS51154">
    <property type="entry name" value="MACRO"/>
    <property type="match status" value="1"/>
</dbReference>
<feature type="domain" description="Macro" evidence="1">
    <location>
        <begin position="1"/>
        <end position="172"/>
    </location>
</feature>
<dbReference type="Proteomes" id="UP000431269">
    <property type="component" value="Chromosome"/>
</dbReference>
<dbReference type="InterPro" id="IPR002589">
    <property type="entry name" value="Macro_dom"/>
</dbReference>
<accession>A0A6I6MVT6</accession>
<dbReference type="PANTHER" id="PTHR11106:SF27">
    <property type="entry name" value="MACRO DOMAIN-CONTAINING PROTEIN"/>
    <property type="match status" value="1"/>
</dbReference>
<dbReference type="Gene3D" id="3.40.220.10">
    <property type="entry name" value="Leucine Aminopeptidase, subunit E, domain 1"/>
    <property type="match status" value="1"/>
</dbReference>
<dbReference type="EC" id="3.5.1.-" evidence="2"/>
<gene>
    <name evidence="2" type="primary">ymdB</name>
    <name evidence="2" type="ORF">DSM104635_02583</name>
</gene>
<dbReference type="SMART" id="SM00506">
    <property type="entry name" value="A1pp"/>
    <property type="match status" value="1"/>
</dbReference>
<organism evidence="2 3">
    <name type="scientific">Terricaulis silvestris</name>
    <dbReference type="NCBI Taxonomy" id="2686094"/>
    <lineage>
        <taxon>Bacteria</taxon>
        <taxon>Pseudomonadati</taxon>
        <taxon>Pseudomonadota</taxon>
        <taxon>Alphaproteobacteria</taxon>
        <taxon>Caulobacterales</taxon>
        <taxon>Caulobacteraceae</taxon>
        <taxon>Terricaulis</taxon>
    </lineage>
</organism>
<proteinExistence type="predicted"/>
<evidence type="ECO:0000259" key="1">
    <source>
        <dbReference type="PROSITE" id="PS51154"/>
    </source>
</evidence>
<keyword evidence="2" id="KW-0378">Hydrolase</keyword>
<dbReference type="RefSeq" id="WP_158766570.1">
    <property type="nucleotide sequence ID" value="NZ_CP047045.1"/>
</dbReference>